<dbReference type="HOGENOM" id="CLU_2050454_0_0_1"/>
<dbReference type="RefSeq" id="XP_007402512.1">
    <property type="nucleotide sequence ID" value="XM_007402450.1"/>
</dbReference>
<sequence length="120" mass="13010">MYSALIPAAFVSTGGVCTSCAHLSSHLSPQRPIPVSTPYTVKFATFVDNFPSTTTYVSLQPYAFQDSSLAVEFCKTLPSPSSLVLDDMRISSQSNIHFILNDAVSDILAPRAHLELDSRV</sequence>
<organism evidence="1 2">
    <name type="scientific">Phanerochaete carnosa (strain HHB-10118-sp)</name>
    <name type="common">White-rot fungus</name>
    <name type="synonym">Peniophora carnosa</name>
    <dbReference type="NCBI Taxonomy" id="650164"/>
    <lineage>
        <taxon>Eukaryota</taxon>
        <taxon>Fungi</taxon>
        <taxon>Dikarya</taxon>
        <taxon>Basidiomycota</taxon>
        <taxon>Agaricomycotina</taxon>
        <taxon>Agaricomycetes</taxon>
        <taxon>Polyporales</taxon>
        <taxon>Phanerochaetaceae</taxon>
        <taxon>Phanerochaete</taxon>
    </lineage>
</organism>
<evidence type="ECO:0000313" key="1">
    <source>
        <dbReference type="EMBL" id="EKM48937.1"/>
    </source>
</evidence>
<dbReference type="KEGG" id="pco:PHACADRAFT_265970"/>
<reference evidence="1 2" key="1">
    <citation type="journal article" date="2012" name="BMC Genomics">
        <title>Comparative genomics of the white-rot fungi, Phanerochaete carnosa and P. chrysosporium, to elucidate the genetic basis of the distinct wood types they colonize.</title>
        <authorList>
            <person name="Suzuki H."/>
            <person name="MacDonald J."/>
            <person name="Syed K."/>
            <person name="Salamov A."/>
            <person name="Hori C."/>
            <person name="Aerts A."/>
            <person name="Henrissat B."/>
            <person name="Wiebenga A."/>
            <person name="vanKuyk P.A."/>
            <person name="Barry K."/>
            <person name="Lindquist E."/>
            <person name="LaButti K."/>
            <person name="Lapidus A."/>
            <person name="Lucas S."/>
            <person name="Coutinho P."/>
            <person name="Gong Y."/>
            <person name="Samejima M."/>
            <person name="Mahadevan R."/>
            <person name="Abou-Zaid M."/>
            <person name="de Vries R.P."/>
            <person name="Igarashi K."/>
            <person name="Yadav J.S."/>
            <person name="Grigoriev I.V."/>
            <person name="Master E.R."/>
        </authorList>
    </citation>
    <scope>NUCLEOTIDE SEQUENCE [LARGE SCALE GENOMIC DNA]</scope>
    <source>
        <strain evidence="1 2">HHB-10118-sp</strain>
    </source>
</reference>
<gene>
    <name evidence="1" type="ORF">PHACADRAFT_265970</name>
</gene>
<proteinExistence type="predicted"/>
<name>K5WFI0_PHACS</name>
<evidence type="ECO:0000313" key="2">
    <source>
        <dbReference type="Proteomes" id="UP000008370"/>
    </source>
</evidence>
<dbReference type="GeneID" id="18919267"/>
<accession>K5WFI0</accession>
<dbReference type="EMBL" id="JH930631">
    <property type="protein sequence ID" value="EKM48937.1"/>
    <property type="molecule type" value="Genomic_DNA"/>
</dbReference>
<dbReference type="Proteomes" id="UP000008370">
    <property type="component" value="Unassembled WGS sequence"/>
</dbReference>
<dbReference type="AlphaFoldDB" id="K5WFI0"/>
<protein>
    <submittedName>
        <fullName evidence="1">Uncharacterized protein</fullName>
    </submittedName>
</protein>
<dbReference type="InParanoid" id="K5WFI0"/>
<keyword evidence="2" id="KW-1185">Reference proteome</keyword>